<organism evidence="1 2">
    <name type="scientific">Puccinia graminis f. sp. tritici</name>
    <dbReference type="NCBI Taxonomy" id="56615"/>
    <lineage>
        <taxon>Eukaryota</taxon>
        <taxon>Fungi</taxon>
        <taxon>Dikarya</taxon>
        <taxon>Basidiomycota</taxon>
        <taxon>Pucciniomycotina</taxon>
        <taxon>Pucciniomycetes</taxon>
        <taxon>Pucciniales</taxon>
        <taxon>Pucciniaceae</taxon>
        <taxon>Puccinia</taxon>
    </lineage>
</organism>
<evidence type="ECO:0000313" key="1">
    <source>
        <dbReference type="EMBL" id="KAA1108710.1"/>
    </source>
</evidence>
<accession>A0A5B0Q670</accession>
<name>A0A5B0Q670_PUCGR</name>
<gene>
    <name evidence="1" type="ORF">PGT21_022449</name>
</gene>
<evidence type="ECO:0000313" key="2">
    <source>
        <dbReference type="Proteomes" id="UP000324748"/>
    </source>
</evidence>
<proteinExistence type="predicted"/>
<protein>
    <submittedName>
        <fullName evidence="1">Uncharacterized protein</fullName>
    </submittedName>
</protein>
<dbReference type="Proteomes" id="UP000324748">
    <property type="component" value="Unassembled WGS sequence"/>
</dbReference>
<dbReference type="EMBL" id="VSWC01000028">
    <property type="protein sequence ID" value="KAA1108710.1"/>
    <property type="molecule type" value="Genomic_DNA"/>
</dbReference>
<comment type="caution">
    <text evidence="1">The sequence shown here is derived from an EMBL/GenBank/DDBJ whole genome shotgun (WGS) entry which is preliminary data.</text>
</comment>
<reference evidence="1 2" key="1">
    <citation type="submission" date="2019-05" db="EMBL/GenBank/DDBJ databases">
        <title>Emergence of the Ug99 lineage of the wheat stem rust pathogen through somatic hybridization.</title>
        <authorList>
            <person name="Li F."/>
            <person name="Upadhyaya N.M."/>
            <person name="Sperschneider J."/>
            <person name="Matny O."/>
            <person name="Nguyen-Phuc H."/>
            <person name="Mago R."/>
            <person name="Raley C."/>
            <person name="Miller M.E."/>
            <person name="Silverstein K.A.T."/>
            <person name="Henningsen E."/>
            <person name="Hirsch C.D."/>
            <person name="Visser B."/>
            <person name="Pretorius Z.A."/>
            <person name="Steffenson B.J."/>
            <person name="Schwessinger B."/>
            <person name="Dodds P.N."/>
            <person name="Figueroa M."/>
        </authorList>
    </citation>
    <scope>NUCLEOTIDE SEQUENCE [LARGE SCALE GENOMIC DNA]</scope>
    <source>
        <strain evidence="1">21-0</strain>
    </source>
</reference>
<sequence length="94" mass="11181">MKKDLCDALQFSSLQTHVYTRFECQTFRLSNLLIYQWPEFMLFRRFKTLIVFQLNSDRIAAGPLVKILLQNLIHNDYYLLCKSLVFFCCFAAQS</sequence>
<keyword evidence="2" id="KW-1185">Reference proteome</keyword>
<dbReference type="AlphaFoldDB" id="A0A5B0Q670"/>